<sequence>MHISPHPETVSCFLCYCQFVT</sequence>
<accession>A0A2P2JC42</accession>
<name>A0A2P2JC42_RHIMU</name>
<organism evidence="1">
    <name type="scientific">Rhizophora mucronata</name>
    <name type="common">Asiatic mangrove</name>
    <dbReference type="NCBI Taxonomy" id="61149"/>
    <lineage>
        <taxon>Eukaryota</taxon>
        <taxon>Viridiplantae</taxon>
        <taxon>Streptophyta</taxon>
        <taxon>Embryophyta</taxon>
        <taxon>Tracheophyta</taxon>
        <taxon>Spermatophyta</taxon>
        <taxon>Magnoliopsida</taxon>
        <taxon>eudicotyledons</taxon>
        <taxon>Gunneridae</taxon>
        <taxon>Pentapetalae</taxon>
        <taxon>rosids</taxon>
        <taxon>fabids</taxon>
        <taxon>Malpighiales</taxon>
        <taxon>Rhizophoraceae</taxon>
        <taxon>Rhizophora</taxon>
    </lineage>
</organism>
<dbReference type="AlphaFoldDB" id="A0A2P2JC42"/>
<protein>
    <submittedName>
        <fullName evidence="1">Uncharacterized protein</fullName>
    </submittedName>
</protein>
<evidence type="ECO:0000313" key="1">
    <source>
        <dbReference type="EMBL" id="MBW91049.1"/>
    </source>
</evidence>
<reference evidence="1" key="1">
    <citation type="submission" date="2018-02" db="EMBL/GenBank/DDBJ databases">
        <title>Rhizophora mucronata_Transcriptome.</title>
        <authorList>
            <person name="Meera S.P."/>
            <person name="Sreeshan A."/>
            <person name="Augustine A."/>
        </authorList>
    </citation>
    <scope>NUCLEOTIDE SEQUENCE</scope>
    <source>
        <tissue evidence="1">Leaf</tissue>
    </source>
</reference>
<proteinExistence type="predicted"/>
<dbReference type="EMBL" id="GGEC01010566">
    <property type="protein sequence ID" value="MBW91049.1"/>
    <property type="molecule type" value="Transcribed_RNA"/>
</dbReference>